<keyword evidence="2" id="KW-1185">Reference proteome</keyword>
<sequence>MEAEGSDVLRGDHPLWGLGWWTRSWMGLEELMGDSLWFEACKGGTDGSKVPYRGGYRQ</sequence>
<dbReference type="Proteomes" id="UP000501793">
    <property type="component" value="Chromosome"/>
</dbReference>
<gene>
    <name evidence="1" type="ORF">FAVT5_1273</name>
</gene>
<reference evidence="1" key="1">
    <citation type="submission" date="2020-04" db="EMBL/GenBank/DDBJ databases">
        <authorList>
            <person name="Hogendoorn C."/>
        </authorList>
    </citation>
    <scope>NUCLEOTIDE SEQUENCE</scope>
    <source>
        <strain evidence="1">FAVT5</strain>
    </source>
</reference>
<evidence type="ECO:0000313" key="2">
    <source>
        <dbReference type="Proteomes" id="UP000501793"/>
    </source>
</evidence>
<evidence type="ECO:0000313" key="1">
    <source>
        <dbReference type="EMBL" id="CAB3391242.1"/>
    </source>
</evidence>
<protein>
    <submittedName>
        <fullName evidence="1">Uncharacterized protein</fullName>
    </submittedName>
</protein>
<organism evidence="1 2">
    <name type="scientific">Kyrpidia spormannii</name>
    <dbReference type="NCBI Taxonomy" id="2055160"/>
    <lineage>
        <taxon>Bacteria</taxon>
        <taxon>Bacillati</taxon>
        <taxon>Bacillota</taxon>
        <taxon>Bacilli</taxon>
        <taxon>Bacillales</taxon>
        <taxon>Alicyclobacillaceae</taxon>
        <taxon>Kyrpidia</taxon>
    </lineage>
</organism>
<dbReference type="EMBL" id="LR792684">
    <property type="protein sequence ID" value="CAB3391242.1"/>
    <property type="molecule type" value="Genomic_DNA"/>
</dbReference>
<proteinExistence type="predicted"/>
<name>A0ACA8Z7U3_9BACL</name>
<accession>A0ACA8Z7U3</accession>